<organism evidence="8 9">
    <name type="scientific">Cognaticolwellia beringensis</name>
    <dbReference type="NCBI Taxonomy" id="1967665"/>
    <lineage>
        <taxon>Bacteria</taxon>
        <taxon>Pseudomonadati</taxon>
        <taxon>Pseudomonadota</taxon>
        <taxon>Gammaproteobacteria</taxon>
        <taxon>Alteromonadales</taxon>
        <taxon>Colwelliaceae</taxon>
        <taxon>Cognaticolwellia</taxon>
    </lineage>
</organism>
<evidence type="ECO:0000256" key="1">
    <source>
        <dbReference type="ARBA" id="ARBA00004236"/>
    </source>
</evidence>
<dbReference type="OrthoDB" id="6399438at2"/>
<evidence type="ECO:0000256" key="6">
    <source>
        <dbReference type="ARBA" id="ARBA00023136"/>
    </source>
</evidence>
<keyword evidence="4 7" id="KW-0812">Transmembrane</keyword>
<dbReference type="KEGG" id="cber:B5D82_14230"/>
<evidence type="ECO:0000313" key="9">
    <source>
        <dbReference type="Proteomes" id="UP000202259"/>
    </source>
</evidence>
<dbReference type="InterPro" id="IPR019305">
    <property type="entry name" value="Uncharacterised_Smp"/>
</dbReference>
<reference evidence="8 9" key="1">
    <citation type="submission" date="2017-08" db="EMBL/GenBank/DDBJ databases">
        <title>Complete genome of Colwellia sp. NB097-1, a psychrophile bacterium ioslated from Bering Sea.</title>
        <authorList>
            <person name="Chen X."/>
        </authorList>
    </citation>
    <scope>NUCLEOTIDE SEQUENCE [LARGE SCALE GENOMIC DNA]</scope>
    <source>
        <strain evidence="8 9">NB097-1</strain>
    </source>
</reference>
<evidence type="ECO:0000256" key="3">
    <source>
        <dbReference type="ARBA" id="ARBA00022475"/>
    </source>
</evidence>
<keyword evidence="6 7" id="KW-0472">Membrane</keyword>
<evidence type="ECO:0000256" key="4">
    <source>
        <dbReference type="ARBA" id="ARBA00022692"/>
    </source>
</evidence>
<feature type="transmembrane region" description="Helical" evidence="7">
    <location>
        <begin position="19"/>
        <end position="37"/>
    </location>
</feature>
<dbReference type="Proteomes" id="UP000202259">
    <property type="component" value="Chromosome"/>
</dbReference>
<dbReference type="RefSeq" id="WP_081152438.1">
    <property type="nucleotide sequence ID" value="NZ_CP020465.1"/>
</dbReference>
<accession>A0A222GAV0</accession>
<evidence type="ECO:0000256" key="2">
    <source>
        <dbReference type="ARBA" id="ARBA00005362"/>
    </source>
</evidence>
<evidence type="ECO:0000256" key="7">
    <source>
        <dbReference type="SAM" id="Phobius"/>
    </source>
</evidence>
<keyword evidence="3" id="KW-1003">Cell membrane</keyword>
<sequence length="200" mass="22734">MKQIEQPLYPKLSSIYNKILQLAIAILLIVLLMDFWVTSRDTQQMHIQDHANKIGKLYLAQAATSAMPYLAQKPNQLQQYTDTLVQQPLVKSVHIYGITGQAMASSEQAESINDLFGISIRKINQTGDVFPFVQELRSDKLHGYIRLSLHRSMLADELADNSRSQYDIMRILMIVAGVIGFLLTRGLNRFSRQGFRPPTK</sequence>
<proteinExistence type="inferred from homology"/>
<feature type="transmembrane region" description="Helical" evidence="7">
    <location>
        <begin position="168"/>
        <end position="187"/>
    </location>
</feature>
<dbReference type="EMBL" id="CP020465">
    <property type="protein sequence ID" value="ASP48822.1"/>
    <property type="molecule type" value="Genomic_DNA"/>
</dbReference>
<evidence type="ECO:0000256" key="5">
    <source>
        <dbReference type="ARBA" id="ARBA00022989"/>
    </source>
</evidence>
<dbReference type="Pfam" id="PF10144">
    <property type="entry name" value="SMP_2"/>
    <property type="match status" value="1"/>
</dbReference>
<evidence type="ECO:0000313" key="8">
    <source>
        <dbReference type="EMBL" id="ASP48822.1"/>
    </source>
</evidence>
<protein>
    <submittedName>
        <fullName evidence="8">Uncharacterized protein</fullName>
    </submittedName>
</protein>
<name>A0A222GAV0_9GAMM</name>
<comment type="similarity">
    <text evidence="2">Belongs to the Smp family.</text>
</comment>
<dbReference type="AlphaFoldDB" id="A0A222GAV0"/>
<comment type="subcellular location">
    <subcellularLocation>
        <location evidence="1">Cell membrane</location>
    </subcellularLocation>
</comment>
<keyword evidence="9" id="KW-1185">Reference proteome</keyword>
<keyword evidence="5 7" id="KW-1133">Transmembrane helix</keyword>
<gene>
    <name evidence="8" type="ORF">B5D82_14230</name>
</gene>
<dbReference type="GO" id="GO:0005886">
    <property type="term" value="C:plasma membrane"/>
    <property type="evidence" value="ECO:0007669"/>
    <property type="project" value="UniProtKB-SubCell"/>
</dbReference>